<dbReference type="OrthoDB" id="8481035at2"/>
<keyword evidence="1" id="KW-0812">Transmembrane</keyword>
<dbReference type="RefSeq" id="WP_101271427.1">
    <property type="nucleotide sequence ID" value="NZ_NWTK01000023.1"/>
</dbReference>
<keyword evidence="1" id="KW-1133">Transmembrane helix</keyword>
<evidence type="ECO:0000256" key="1">
    <source>
        <dbReference type="SAM" id="Phobius"/>
    </source>
</evidence>
<evidence type="ECO:0000313" key="2">
    <source>
        <dbReference type="EMBL" id="PKR48449.1"/>
    </source>
</evidence>
<comment type="caution">
    <text evidence="2">The sequence shown here is derived from an EMBL/GenBank/DDBJ whole genome shotgun (WGS) entry which is preliminary data.</text>
</comment>
<reference evidence="2 3" key="1">
    <citation type="submission" date="2017-09" db="EMBL/GenBank/DDBJ databases">
        <title>Biodiversity and function of Thalassospira species in the particle-attached aromatic-hydrocarbon-degrading consortia from the surface seawater of the South China Sea.</title>
        <authorList>
            <person name="Dong C."/>
            <person name="Liu R."/>
            <person name="Shao Z."/>
        </authorList>
    </citation>
    <scope>NUCLEOTIDE SEQUENCE [LARGE SCALE GENOMIC DNA]</scope>
    <source>
        <strain evidence="2 3">CSC1P2</strain>
    </source>
</reference>
<keyword evidence="1" id="KW-0472">Membrane</keyword>
<dbReference type="EMBL" id="NWTK01000023">
    <property type="protein sequence ID" value="PKR48449.1"/>
    <property type="molecule type" value="Genomic_DNA"/>
</dbReference>
<evidence type="ECO:0000313" key="3">
    <source>
        <dbReference type="Proteomes" id="UP000233597"/>
    </source>
</evidence>
<accession>A0A2N3KCZ5</accession>
<proteinExistence type="predicted"/>
<gene>
    <name evidence="2" type="ORF">COO20_24635</name>
</gene>
<sequence length="61" mass="6681">MHYFLAFILFVIAAYAANVTNNPDTFGYVLFGLPFVIPVGAFVLWLVGKLVGALFGRPSED</sequence>
<name>A0A2N3KCZ5_9PROT</name>
<organism evidence="2 3">
    <name type="scientific">Thalassospira marina</name>
    <dbReference type="NCBI Taxonomy" id="2048283"/>
    <lineage>
        <taxon>Bacteria</taxon>
        <taxon>Pseudomonadati</taxon>
        <taxon>Pseudomonadota</taxon>
        <taxon>Alphaproteobacteria</taxon>
        <taxon>Rhodospirillales</taxon>
        <taxon>Thalassospiraceae</taxon>
        <taxon>Thalassospira</taxon>
    </lineage>
</organism>
<dbReference type="AlphaFoldDB" id="A0A2N3KCZ5"/>
<dbReference type="Proteomes" id="UP000233597">
    <property type="component" value="Unassembled WGS sequence"/>
</dbReference>
<feature type="transmembrane region" description="Helical" evidence="1">
    <location>
        <begin position="26"/>
        <end position="47"/>
    </location>
</feature>
<protein>
    <submittedName>
        <fullName evidence="2">Uncharacterized protein</fullName>
    </submittedName>
</protein>